<keyword evidence="2" id="KW-0812">Transmembrane</keyword>
<sequence>MDGLKRNWTILCDRFAQLSEREKWLTTIAGWIAVIFLLFSFVIEPAQLENNTQKVRLASLQGQVGELHGQIAEMNRKLKQDPNAEIDKEYKALLQTSQDLSQRLSNVVDSLVTPTAMAALLEKVLDQTHKLKLVSLVSMPSEPITLENSSDNIGYYIHPVKIVLTGNYFDIEEYLSQLEQMSVKYYWRSFNYEVEEYPQAKLVLIVYTLGAKEEFIGG</sequence>
<dbReference type="GO" id="GO:0015628">
    <property type="term" value="P:protein secretion by the type II secretion system"/>
    <property type="evidence" value="ECO:0007669"/>
    <property type="project" value="InterPro"/>
</dbReference>
<reference evidence="3 4" key="1">
    <citation type="journal article" date="2012" name="Science">
        <title>Ecological populations of bacteria act as socially cohesive units of antibiotic production and resistance.</title>
        <authorList>
            <person name="Cordero O.X."/>
            <person name="Wildschutte H."/>
            <person name="Kirkup B."/>
            <person name="Proehl S."/>
            <person name="Ngo L."/>
            <person name="Hussain F."/>
            <person name="Le Roux F."/>
            <person name="Mincer T."/>
            <person name="Polz M.F."/>
        </authorList>
    </citation>
    <scope>NUCLEOTIDE SEQUENCE [LARGE SCALE GENOMIC DNA]</scope>
    <source>
        <strain evidence="3 4">1S-45</strain>
    </source>
</reference>
<dbReference type="RefSeq" id="WP_017026460.1">
    <property type="nucleotide sequence ID" value="NZ_AJYK02000020.1"/>
</dbReference>
<keyword evidence="2" id="KW-0472">Membrane</keyword>
<name>A0A1E5E556_9VIBR</name>
<dbReference type="STRING" id="1188252.A1QC_05450"/>
<dbReference type="GO" id="GO:0015627">
    <property type="term" value="C:type II protein secretion system complex"/>
    <property type="evidence" value="ECO:0007669"/>
    <property type="project" value="InterPro"/>
</dbReference>
<accession>A0A1E5E556</accession>
<feature type="coiled-coil region" evidence="1">
    <location>
        <begin position="57"/>
        <end position="103"/>
    </location>
</feature>
<keyword evidence="2" id="KW-1133">Transmembrane helix</keyword>
<dbReference type="AlphaFoldDB" id="A0A1E5E556"/>
<dbReference type="InterPro" id="IPR007690">
    <property type="entry name" value="T2SS_GspM"/>
</dbReference>
<dbReference type="Proteomes" id="UP000094070">
    <property type="component" value="Unassembled WGS sequence"/>
</dbReference>
<dbReference type="OrthoDB" id="9151209at2"/>
<evidence type="ECO:0000256" key="2">
    <source>
        <dbReference type="SAM" id="Phobius"/>
    </source>
</evidence>
<dbReference type="EMBL" id="AJYK02000020">
    <property type="protein sequence ID" value="OEF28477.1"/>
    <property type="molecule type" value="Genomic_DNA"/>
</dbReference>
<evidence type="ECO:0000256" key="1">
    <source>
        <dbReference type="SAM" id="Coils"/>
    </source>
</evidence>
<evidence type="ECO:0000313" key="3">
    <source>
        <dbReference type="EMBL" id="OEF28477.1"/>
    </source>
</evidence>
<dbReference type="eggNOG" id="COG3167">
    <property type="taxonomic scope" value="Bacteria"/>
</dbReference>
<dbReference type="Pfam" id="PF04612">
    <property type="entry name" value="T2SSM"/>
    <property type="match status" value="1"/>
</dbReference>
<comment type="caution">
    <text evidence="3">The sequence shown here is derived from an EMBL/GenBank/DDBJ whole genome shotgun (WGS) entry which is preliminary data.</text>
</comment>
<keyword evidence="1" id="KW-0175">Coiled coil</keyword>
<organism evidence="3 4">
    <name type="scientific">Vibrio rumoiensis 1S-45</name>
    <dbReference type="NCBI Taxonomy" id="1188252"/>
    <lineage>
        <taxon>Bacteria</taxon>
        <taxon>Pseudomonadati</taxon>
        <taxon>Pseudomonadota</taxon>
        <taxon>Gammaproteobacteria</taxon>
        <taxon>Vibrionales</taxon>
        <taxon>Vibrionaceae</taxon>
        <taxon>Vibrio</taxon>
    </lineage>
</organism>
<evidence type="ECO:0000313" key="4">
    <source>
        <dbReference type="Proteomes" id="UP000094070"/>
    </source>
</evidence>
<proteinExistence type="predicted"/>
<protein>
    <submittedName>
        <fullName evidence="3">MSHA biogenesis protein MshJ</fullName>
    </submittedName>
</protein>
<feature type="transmembrane region" description="Helical" evidence="2">
    <location>
        <begin position="24"/>
        <end position="43"/>
    </location>
</feature>
<keyword evidence="4" id="KW-1185">Reference proteome</keyword>
<gene>
    <name evidence="3" type="ORF">A1QC_05450</name>
</gene>